<dbReference type="Gene3D" id="3.40.50.2000">
    <property type="entry name" value="Glycogen Phosphorylase B"/>
    <property type="match status" value="1"/>
</dbReference>
<comment type="caution">
    <text evidence="1">The sequence shown here is derived from an EMBL/GenBank/DDBJ whole genome shotgun (WGS) entry which is preliminary data.</text>
</comment>
<sequence>MKLAIISPIGEKCGVSVYTSSLQQSILNLSDFSIDVISYKGYQEALYVDDRPIADKPLYDLIHFQYVPGLYPDKELFRRTIIDYPNPIIITAHHFDKFIESLTNDISKIIVHDNSFVNEPKITFMVQGCPLFDEIEDKKVLRRELAIPSYSKVIASFGFMMRWKRLDYVLQSFAPYLALNRDLFMVMIHSRHEHDEEEGIRVEKELERIINDYNISSQCMIHHTFLDKEVINKYIQASDIGILFAFDKIGSHGSSAVMKEYISGRCPVIASDIPHYSDININLNAKIPAGDMTSFIYRTIDMLYNPYELDFWKRTMRRLYNKYNYDEFAKKHIEIYEAVIGEQ</sequence>
<name>A0A0F9SJF3_9ZZZZ</name>
<gene>
    <name evidence="1" type="ORF">LCGC14_0512090</name>
</gene>
<evidence type="ECO:0008006" key="2">
    <source>
        <dbReference type="Google" id="ProtNLM"/>
    </source>
</evidence>
<reference evidence="1" key="1">
    <citation type="journal article" date="2015" name="Nature">
        <title>Complex archaea that bridge the gap between prokaryotes and eukaryotes.</title>
        <authorList>
            <person name="Spang A."/>
            <person name="Saw J.H."/>
            <person name="Jorgensen S.L."/>
            <person name="Zaremba-Niedzwiedzka K."/>
            <person name="Martijn J."/>
            <person name="Lind A.E."/>
            <person name="van Eijk R."/>
            <person name="Schleper C."/>
            <person name="Guy L."/>
            <person name="Ettema T.J."/>
        </authorList>
    </citation>
    <scope>NUCLEOTIDE SEQUENCE</scope>
</reference>
<accession>A0A0F9SJF3</accession>
<dbReference type="AlphaFoldDB" id="A0A0F9SJF3"/>
<protein>
    <recommendedName>
        <fullName evidence="2">Glycosyl transferase family 1 domain-containing protein</fullName>
    </recommendedName>
</protein>
<organism evidence="1">
    <name type="scientific">marine sediment metagenome</name>
    <dbReference type="NCBI Taxonomy" id="412755"/>
    <lineage>
        <taxon>unclassified sequences</taxon>
        <taxon>metagenomes</taxon>
        <taxon>ecological metagenomes</taxon>
    </lineage>
</organism>
<dbReference type="SUPFAM" id="SSF53756">
    <property type="entry name" value="UDP-Glycosyltransferase/glycogen phosphorylase"/>
    <property type="match status" value="1"/>
</dbReference>
<proteinExistence type="predicted"/>
<evidence type="ECO:0000313" key="1">
    <source>
        <dbReference type="EMBL" id="KKN62412.1"/>
    </source>
</evidence>
<dbReference type="EMBL" id="LAZR01000625">
    <property type="protein sequence ID" value="KKN62412.1"/>
    <property type="molecule type" value="Genomic_DNA"/>
</dbReference>